<dbReference type="Proteomes" id="UP001597544">
    <property type="component" value="Unassembled WGS sequence"/>
</dbReference>
<accession>A0ABW5IQR0</accession>
<name>A0ABW5IQR0_9BACT</name>
<evidence type="ECO:0000313" key="1">
    <source>
        <dbReference type="EMBL" id="MFD2515709.1"/>
    </source>
</evidence>
<sequence>MQETQQHYFVYIFGDQPGSEVQIGIADNLQEQITNRKVDSPQNNNSYPGKRLVYYEHYDVESIALNRERQIRSGDKDSTFSLIASMNPNWLDLSDTL</sequence>
<dbReference type="EMBL" id="JBHULU010000021">
    <property type="protein sequence ID" value="MFD2515709.1"/>
    <property type="molecule type" value="Genomic_DNA"/>
</dbReference>
<evidence type="ECO:0000313" key="2">
    <source>
        <dbReference type="Proteomes" id="UP001597544"/>
    </source>
</evidence>
<comment type="caution">
    <text evidence="1">The sequence shown here is derived from an EMBL/GenBank/DDBJ whole genome shotgun (WGS) entry which is preliminary data.</text>
</comment>
<dbReference type="InterPro" id="IPR035901">
    <property type="entry name" value="GIY-YIG_endonuc_sf"/>
</dbReference>
<dbReference type="Gene3D" id="3.40.1440.10">
    <property type="entry name" value="GIY-YIG endonuclease"/>
    <property type="match status" value="1"/>
</dbReference>
<keyword evidence="2" id="KW-1185">Reference proteome</keyword>
<gene>
    <name evidence="1" type="ORF">ACFSRY_17685</name>
</gene>
<protein>
    <submittedName>
        <fullName evidence="1">Excinuclease ABC subunit C</fullName>
    </submittedName>
</protein>
<reference evidence="2" key="1">
    <citation type="journal article" date="2019" name="Int. J. Syst. Evol. Microbiol.">
        <title>The Global Catalogue of Microorganisms (GCM) 10K type strain sequencing project: providing services to taxonomists for standard genome sequencing and annotation.</title>
        <authorList>
            <consortium name="The Broad Institute Genomics Platform"/>
            <consortium name="The Broad Institute Genome Sequencing Center for Infectious Disease"/>
            <person name="Wu L."/>
            <person name="Ma J."/>
        </authorList>
    </citation>
    <scope>NUCLEOTIDE SEQUENCE [LARGE SCALE GENOMIC DNA]</scope>
    <source>
        <strain evidence="2">KCTC 42498</strain>
    </source>
</reference>
<proteinExistence type="predicted"/>
<dbReference type="RefSeq" id="WP_377510980.1">
    <property type="nucleotide sequence ID" value="NZ_JBHULU010000021.1"/>
</dbReference>
<organism evidence="1 2">
    <name type="scientific">Pontibacter locisalis</name>
    <dbReference type="NCBI Taxonomy" id="1719035"/>
    <lineage>
        <taxon>Bacteria</taxon>
        <taxon>Pseudomonadati</taxon>
        <taxon>Bacteroidota</taxon>
        <taxon>Cytophagia</taxon>
        <taxon>Cytophagales</taxon>
        <taxon>Hymenobacteraceae</taxon>
        <taxon>Pontibacter</taxon>
    </lineage>
</organism>